<comment type="caution">
    <text evidence="1">The sequence shown here is derived from an EMBL/GenBank/DDBJ whole genome shotgun (WGS) entry which is preliminary data.</text>
</comment>
<gene>
    <name evidence="1" type="ORF">NDU88_000199</name>
</gene>
<keyword evidence="2" id="KW-1185">Reference proteome</keyword>
<organism evidence="1 2">
    <name type="scientific">Pleurodeles waltl</name>
    <name type="common">Iberian ribbed newt</name>
    <dbReference type="NCBI Taxonomy" id="8319"/>
    <lineage>
        <taxon>Eukaryota</taxon>
        <taxon>Metazoa</taxon>
        <taxon>Chordata</taxon>
        <taxon>Craniata</taxon>
        <taxon>Vertebrata</taxon>
        <taxon>Euteleostomi</taxon>
        <taxon>Amphibia</taxon>
        <taxon>Batrachia</taxon>
        <taxon>Caudata</taxon>
        <taxon>Salamandroidea</taxon>
        <taxon>Salamandridae</taxon>
        <taxon>Pleurodelinae</taxon>
        <taxon>Pleurodeles</taxon>
    </lineage>
</organism>
<sequence length="108" mass="11995">MEVRPSDGSAGESAGEGVELLPGHLKFACRLVLLRSSAWFNTRVYGDKKTKDQVSGLYNMVPHPRPLIGQDPALWKTVTNSALELALRWNTSLSRRSSSPLRRKHAHS</sequence>
<dbReference type="Proteomes" id="UP001066276">
    <property type="component" value="Chromosome 3_1"/>
</dbReference>
<evidence type="ECO:0000313" key="2">
    <source>
        <dbReference type="Proteomes" id="UP001066276"/>
    </source>
</evidence>
<evidence type="ECO:0000313" key="1">
    <source>
        <dbReference type="EMBL" id="KAJ1183377.1"/>
    </source>
</evidence>
<evidence type="ECO:0008006" key="3">
    <source>
        <dbReference type="Google" id="ProtNLM"/>
    </source>
</evidence>
<accession>A0AAV7U6S8</accession>
<proteinExistence type="predicted"/>
<reference evidence="1" key="1">
    <citation type="journal article" date="2022" name="bioRxiv">
        <title>Sequencing and chromosome-scale assembly of the giantPleurodeles waltlgenome.</title>
        <authorList>
            <person name="Brown T."/>
            <person name="Elewa A."/>
            <person name="Iarovenko S."/>
            <person name="Subramanian E."/>
            <person name="Araus A.J."/>
            <person name="Petzold A."/>
            <person name="Susuki M."/>
            <person name="Suzuki K.-i.T."/>
            <person name="Hayashi T."/>
            <person name="Toyoda A."/>
            <person name="Oliveira C."/>
            <person name="Osipova E."/>
            <person name="Leigh N.D."/>
            <person name="Simon A."/>
            <person name="Yun M.H."/>
        </authorList>
    </citation>
    <scope>NUCLEOTIDE SEQUENCE</scope>
    <source>
        <strain evidence="1">20211129_DDA</strain>
        <tissue evidence="1">Liver</tissue>
    </source>
</reference>
<dbReference type="EMBL" id="JANPWB010000005">
    <property type="protein sequence ID" value="KAJ1183377.1"/>
    <property type="molecule type" value="Genomic_DNA"/>
</dbReference>
<protein>
    <recommendedName>
        <fullName evidence="3">BTB domain-containing protein</fullName>
    </recommendedName>
</protein>
<dbReference type="AlphaFoldDB" id="A0AAV7U6S8"/>
<name>A0AAV7U6S8_PLEWA</name>